<dbReference type="InterPro" id="IPR006035">
    <property type="entry name" value="Ureohydrolase"/>
</dbReference>
<evidence type="ECO:0000256" key="3">
    <source>
        <dbReference type="ARBA" id="ARBA00023211"/>
    </source>
</evidence>
<dbReference type="OrthoDB" id="7331788at2"/>
<reference evidence="5 6" key="1">
    <citation type="submission" date="2019-07" db="EMBL/GenBank/DDBJ databases">
        <title>Whole genome shotgun sequence of Actinotalea fermentans NBRC 105374.</title>
        <authorList>
            <person name="Hosoyama A."/>
            <person name="Uohara A."/>
            <person name="Ohji S."/>
            <person name="Ichikawa N."/>
        </authorList>
    </citation>
    <scope>NUCLEOTIDE SEQUENCE [LARGE SCALE GENOMIC DNA]</scope>
    <source>
        <strain evidence="5 6">NBRC 105374</strain>
    </source>
</reference>
<evidence type="ECO:0000256" key="4">
    <source>
        <dbReference type="PROSITE-ProRule" id="PRU00742"/>
    </source>
</evidence>
<dbReference type="AlphaFoldDB" id="A0A511YU83"/>
<evidence type="ECO:0000256" key="2">
    <source>
        <dbReference type="ARBA" id="ARBA00022801"/>
    </source>
</evidence>
<dbReference type="CDD" id="cd09999">
    <property type="entry name" value="Arginase-like_1"/>
    <property type="match status" value="1"/>
</dbReference>
<comment type="caution">
    <text evidence="5">The sequence shown here is derived from an EMBL/GenBank/DDBJ whole genome shotgun (WGS) entry which is preliminary data.</text>
</comment>
<dbReference type="PIRSF" id="PIRSF036979">
    <property type="entry name" value="Arginase"/>
    <property type="match status" value="1"/>
</dbReference>
<dbReference type="GO" id="GO:0004053">
    <property type="term" value="F:arginase activity"/>
    <property type="evidence" value="ECO:0007669"/>
    <property type="project" value="TreeGrafter"/>
</dbReference>
<dbReference type="RefSeq" id="WP_034249331.1">
    <property type="nucleotide sequence ID" value="NZ_BJYK01000001.1"/>
</dbReference>
<dbReference type="PROSITE" id="PS51409">
    <property type="entry name" value="ARGINASE_2"/>
    <property type="match status" value="1"/>
</dbReference>
<dbReference type="PANTHER" id="PTHR43782:SF3">
    <property type="entry name" value="ARGINASE"/>
    <property type="match status" value="1"/>
</dbReference>
<name>A0A511YU83_9CELL</name>
<keyword evidence="1" id="KW-0479">Metal-binding</keyword>
<evidence type="ECO:0000256" key="1">
    <source>
        <dbReference type="ARBA" id="ARBA00022723"/>
    </source>
</evidence>
<proteinExistence type="inferred from homology"/>
<dbReference type="GO" id="GO:0030145">
    <property type="term" value="F:manganese ion binding"/>
    <property type="evidence" value="ECO:0007669"/>
    <property type="project" value="TreeGrafter"/>
</dbReference>
<comment type="similarity">
    <text evidence="4">Belongs to the arginase family.</text>
</comment>
<dbReference type="SUPFAM" id="SSF52768">
    <property type="entry name" value="Arginase/deacetylase"/>
    <property type="match status" value="1"/>
</dbReference>
<evidence type="ECO:0000313" key="6">
    <source>
        <dbReference type="Proteomes" id="UP000321484"/>
    </source>
</evidence>
<dbReference type="Proteomes" id="UP000321484">
    <property type="component" value="Unassembled WGS sequence"/>
</dbReference>
<keyword evidence="6" id="KW-1185">Reference proteome</keyword>
<keyword evidence="2" id="KW-0378">Hydrolase</keyword>
<dbReference type="InterPro" id="IPR023696">
    <property type="entry name" value="Ureohydrolase_dom_sf"/>
</dbReference>
<dbReference type="PANTHER" id="PTHR43782">
    <property type="entry name" value="ARGINASE"/>
    <property type="match status" value="1"/>
</dbReference>
<accession>A0A511YU83</accession>
<dbReference type="Pfam" id="PF00491">
    <property type="entry name" value="Arginase"/>
    <property type="match status" value="1"/>
</dbReference>
<dbReference type="Gene3D" id="3.40.800.10">
    <property type="entry name" value="Ureohydrolase domain"/>
    <property type="match status" value="1"/>
</dbReference>
<gene>
    <name evidence="5" type="ORF">AFE02nite_04830</name>
</gene>
<dbReference type="GO" id="GO:0005737">
    <property type="term" value="C:cytoplasm"/>
    <property type="evidence" value="ECO:0007669"/>
    <property type="project" value="TreeGrafter"/>
</dbReference>
<evidence type="ECO:0000313" key="5">
    <source>
        <dbReference type="EMBL" id="GEN78749.1"/>
    </source>
</evidence>
<organism evidence="5 6">
    <name type="scientific">Actinotalea fermentans</name>
    <dbReference type="NCBI Taxonomy" id="43671"/>
    <lineage>
        <taxon>Bacteria</taxon>
        <taxon>Bacillati</taxon>
        <taxon>Actinomycetota</taxon>
        <taxon>Actinomycetes</taxon>
        <taxon>Micrococcales</taxon>
        <taxon>Cellulomonadaceae</taxon>
        <taxon>Actinotalea</taxon>
    </lineage>
</organism>
<keyword evidence="3" id="KW-0464">Manganese</keyword>
<protein>
    <submittedName>
        <fullName evidence="5">Arginase</fullName>
    </submittedName>
</protein>
<dbReference type="EMBL" id="BJYK01000001">
    <property type="protein sequence ID" value="GEN78749.1"/>
    <property type="molecule type" value="Genomic_DNA"/>
</dbReference>
<sequence>MVDDANGVTRRGWGVVGVPSSAAAHWPGIEKAPRALREAGLVEAMRSAGLSVVDHGDRPEARFRAARSADEPNDLARVVDVVQDAATAIGEIVAARRRPLVLGGECTLALSLVSAYARAGQDVGIVYVDGGQDLMLPADRPQEPILDSMGMAHMLDLPGAADALAGIGPRRPLLTPDRVCFFGFDDSDEDVHGLVPSLRFTAAQVTGDPVGTAVHVAEAASKAADGFVIHLDVDVLDYLLLPAADVPQYGRGLRVSTLVQSLGILAARPEFAGMTLVEFNPDHAAGDGSTARELVRAVVSILAHAPR</sequence>